<accession>A0A223KSL1</accession>
<keyword evidence="1" id="KW-0812">Transmembrane</keyword>
<feature type="transmembrane region" description="Helical" evidence="1">
    <location>
        <begin position="48"/>
        <end position="68"/>
    </location>
</feature>
<gene>
    <name evidence="2" type="ORF">BC6307_14725</name>
</gene>
<evidence type="ECO:0000313" key="3">
    <source>
        <dbReference type="Proteomes" id="UP000215224"/>
    </source>
</evidence>
<protein>
    <recommendedName>
        <fullName evidence="4">DUF2619 domain-containing protein</fullName>
    </recommendedName>
</protein>
<reference evidence="2 3" key="1">
    <citation type="submission" date="2016-12" db="EMBL/GenBank/DDBJ databases">
        <title>The whole genome sequencing and assembly of Bacillus cohnii DSM 6307T strain.</title>
        <authorList>
            <person name="Lee Y.-J."/>
            <person name="Yi H."/>
            <person name="Bahn Y.-S."/>
            <person name="Kim J.F."/>
            <person name="Lee D.-W."/>
        </authorList>
    </citation>
    <scope>NUCLEOTIDE SEQUENCE [LARGE SCALE GENOMIC DNA]</scope>
    <source>
        <strain evidence="2 3">DSM 6307</strain>
    </source>
</reference>
<keyword evidence="1" id="KW-0472">Membrane</keyword>
<dbReference type="Pfam" id="PF10942">
    <property type="entry name" value="DUF2619"/>
    <property type="match status" value="1"/>
</dbReference>
<organism evidence="2 3">
    <name type="scientific">Sutcliffiella cohnii</name>
    <dbReference type="NCBI Taxonomy" id="33932"/>
    <lineage>
        <taxon>Bacteria</taxon>
        <taxon>Bacillati</taxon>
        <taxon>Bacillota</taxon>
        <taxon>Bacilli</taxon>
        <taxon>Bacillales</taxon>
        <taxon>Bacillaceae</taxon>
        <taxon>Sutcliffiella</taxon>
    </lineage>
</organism>
<keyword evidence="3" id="KW-1185">Reference proteome</keyword>
<dbReference type="RefSeq" id="WP_066418466.1">
    <property type="nucleotide sequence ID" value="NZ_CP018866.1"/>
</dbReference>
<dbReference type="EMBL" id="CP018866">
    <property type="protein sequence ID" value="AST92459.1"/>
    <property type="molecule type" value="Genomic_DNA"/>
</dbReference>
<dbReference type="KEGG" id="bcoh:BC6307_14725"/>
<dbReference type="STRING" id="1314751.GCA_001591425_03258"/>
<keyword evidence="1" id="KW-1133">Transmembrane helix</keyword>
<feature type="transmembrane region" description="Helical" evidence="1">
    <location>
        <begin position="74"/>
        <end position="92"/>
    </location>
</feature>
<proteinExistence type="predicted"/>
<evidence type="ECO:0008006" key="4">
    <source>
        <dbReference type="Google" id="ProtNLM"/>
    </source>
</evidence>
<dbReference type="Proteomes" id="UP000215224">
    <property type="component" value="Chromosome"/>
</dbReference>
<sequence length="93" mass="10127">MKKLFANVDQVVLSMAGLRLFSGLLEITAAIVIFMLNDVKKAIIVNSMLAVVGPVIFISTMMIGLISLADEISFSKLIFILIGVGFILYGIYK</sequence>
<evidence type="ECO:0000256" key="1">
    <source>
        <dbReference type="SAM" id="Phobius"/>
    </source>
</evidence>
<dbReference type="AlphaFoldDB" id="A0A223KSL1"/>
<name>A0A223KSL1_9BACI</name>
<feature type="transmembrane region" description="Helical" evidence="1">
    <location>
        <begin position="12"/>
        <end position="36"/>
    </location>
</feature>
<dbReference type="InterPro" id="IPR020390">
    <property type="entry name" value="Uncharacterised_YqhV"/>
</dbReference>
<evidence type="ECO:0000313" key="2">
    <source>
        <dbReference type="EMBL" id="AST92459.1"/>
    </source>
</evidence>